<dbReference type="InterPro" id="IPR027417">
    <property type="entry name" value="P-loop_NTPase"/>
</dbReference>
<sequence>MEYQYNIAGHLCRIVFCDAGNDSSLLPSFSPFESEEEGNLLFCLSVDDAFRWSVTGEEVGQFDCGGNNFGVYRLPDGSYQFEICDEKKALCCYLQANADFSDCRAALVAESDAGRKFGLNNALMLVYAFASAPYATLLMHASVIRNDGRGYLFLGKSGTGKSTHTRLWLSHIPGSDLMNDDNPVVRVVEGTVYVYGSPWSGKTPCYRRVSAPVGAFVQLRQCPENTIRKESVLESFASLLPSVSTMKWDRRIHSAHCDTISDIIRLSPIYLLGCRPDEEAARLSFHTLTGR</sequence>
<dbReference type="RefSeq" id="WP_412442308.1">
    <property type="nucleotide sequence ID" value="NZ_CACRUT010000008.1"/>
</dbReference>
<dbReference type="AlphaFoldDB" id="A0A6N3ACV9"/>
<proteinExistence type="predicted"/>
<evidence type="ECO:0000313" key="1">
    <source>
        <dbReference type="EMBL" id="VYT86052.1"/>
    </source>
</evidence>
<reference evidence="1" key="1">
    <citation type="submission" date="2019-11" db="EMBL/GenBank/DDBJ databases">
        <authorList>
            <person name="Feng L."/>
        </authorList>
    </citation>
    <scope>NUCLEOTIDE SEQUENCE</scope>
    <source>
        <strain evidence="1">PclaraLFYP37</strain>
    </source>
</reference>
<name>A0A6N3ACV9_9BACT</name>
<organism evidence="1">
    <name type="scientific">Paraprevotella clara</name>
    <dbReference type="NCBI Taxonomy" id="454154"/>
    <lineage>
        <taxon>Bacteria</taxon>
        <taxon>Pseudomonadati</taxon>
        <taxon>Bacteroidota</taxon>
        <taxon>Bacteroidia</taxon>
        <taxon>Bacteroidales</taxon>
        <taxon>Prevotellaceae</taxon>
        <taxon>Paraprevotella</taxon>
    </lineage>
</organism>
<evidence type="ECO:0008006" key="2">
    <source>
        <dbReference type="Google" id="ProtNLM"/>
    </source>
</evidence>
<protein>
    <recommendedName>
        <fullName evidence="2">Phosphoenolpyruvate carboxykinase</fullName>
    </recommendedName>
</protein>
<dbReference type="EMBL" id="CACRUT010000008">
    <property type="protein sequence ID" value="VYT86052.1"/>
    <property type="molecule type" value="Genomic_DNA"/>
</dbReference>
<gene>
    <name evidence="1" type="ORF">PCLFYP37_01316</name>
</gene>
<dbReference type="SUPFAM" id="SSF53795">
    <property type="entry name" value="PEP carboxykinase-like"/>
    <property type="match status" value="1"/>
</dbReference>
<dbReference type="Gene3D" id="3.40.50.300">
    <property type="entry name" value="P-loop containing nucleotide triphosphate hydrolases"/>
    <property type="match status" value="1"/>
</dbReference>
<accession>A0A6N3ACV9</accession>